<protein>
    <submittedName>
        <fullName evidence="1">Uncharacterized protein</fullName>
    </submittedName>
</protein>
<accession>A0A497ZNW7</accession>
<evidence type="ECO:0000313" key="2">
    <source>
        <dbReference type="Proteomes" id="UP000271700"/>
    </source>
</evidence>
<comment type="caution">
    <text evidence="1">The sequence shown here is derived from an EMBL/GenBank/DDBJ whole genome shotgun (WGS) entry which is preliminary data.</text>
</comment>
<dbReference type="EMBL" id="RCCT01000002">
    <property type="protein sequence ID" value="RLK08385.1"/>
    <property type="molecule type" value="Genomic_DNA"/>
</dbReference>
<evidence type="ECO:0000313" key="1">
    <source>
        <dbReference type="EMBL" id="RLK08385.1"/>
    </source>
</evidence>
<keyword evidence="2" id="KW-1185">Reference proteome</keyword>
<gene>
    <name evidence="1" type="ORF">CLV75_2060</name>
</gene>
<dbReference type="RefSeq" id="WP_010442733.1">
    <property type="nucleotide sequence ID" value="NZ_AEYW01000018.1"/>
</dbReference>
<dbReference type="AlphaFoldDB" id="A0A497ZNW7"/>
<dbReference type="Proteomes" id="UP000271700">
    <property type="component" value="Unassembled WGS sequence"/>
</dbReference>
<sequence>MSEAEQAFLFGPFKWVGHADQTLECEFGRLAPVENRRLNLW</sequence>
<proteinExistence type="predicted"/>
<reference evidence="1 2" key="1">
    <citation type="submission" date="2018-10" db="EMBL/GenBank/DDBJ databases">
        <title>Genomic Encyclopedia of Archaeal and Bacterial Type Strains, Phase II (KMG-II): from individual species to whole genera.</title>
        <authorList>
            <person name="Goeker M."/>
        </authorList>
    </citation>
    <scope>NUCLEOTIDE SEQUENCE [LARGE SCALE GENOMIC DNA]</scope>
    <source>
        <strain evidence="1 2">DSM 29317</strain>
    </source>
</reference>
<name>A0A497ZNW7_9RHOB</name>
<organism evidence="1 2">
    <name type="scientific">Ruegeria conchae</name>
    <dbReference type="NCBI Taxonomy" id="981384"/>
    <lineage>
        <taxon>Bacteria</taxon>
        <taxon>Pseudomonadati</taxon>
        <taxon>Pseudomonadota</taxon>
        <taxon>Alphaproteobacteria</taxon>
        <taxon>Rhodobacterales</taxon>
        <taxon>Roseobacteraceae</taxon>
        <taxon>Ruegeria</taxon>
    </lineage>
</organism>